<dbReference type="HOGENOM" id="CLU_113730_5_0_0"/>
<name>A4A089_9BACT</name>
<evidence type="ECO:0000256" key="1">
    <source>
        <dbReference type="SAM" id="Phobius"/>
    </source>
</evidence>
<keyword evidence="1" id="KW-0472">Membrane</keyword>
<dbReference type="STRING" id="314230.DSM3645_06224"/>
<dbReference type="EMBL" id="AANZ01000027">
    <property type="protein sequence ID" value="EAQ77875.1"/>
    <property type="molecule type" value="Genomic_DNA"/>
</dbReference>
<organism evidence="2 3">
    <name type="scientific">Blastopirellula marina DSM 3645</name>
    <dbReference type="NCBI Taxonomy" id="314230"/>
    <lineage>
        <taxon>Bacteria</taxon>
        <taxon>Pseudomonadati</taxon>
        <taxon>Planctomycetota</taxon>
        <taxon>Planctomycetia</taxon>
        <taxon>Pirellulales</taxon>
        <taxon>Pirellulaceae</taxon>
        <taxon>Blastopirellula</taxon>
    </lineage>
</organism>
<keyword evidence="1" id="KW-0812">Transmembrane</keyword>
<comment type="caution">
    <text evidence="2">The sequence shown here is derived from an EMBL/GenBank/DDBJ whole genome shotgun (WGS) entry which is preliminary data.</text>
</comment>
<dbReference type="eggNOG" id="ENOG5033DY7">
    <property type="taxonomic scope" value="Bacteria"/>
</dbReference>
<proteinExistence type="predicted"/>
<dbReference type="Proteomes" id="UP000004358">
    <property type="component" value="Unassembled WGS sequence"/>
</dbReference>
<accession>A4A089</accession>
<keyword evidence="1" id="KW-1133">Transmembrane helix</keyword>
<feature type="transmembrane region" description="Helical" evidence="1">
    <location>
        <begin position="17"/>
        <end position="36"/>
    </location>
</feature>
<sequence>MHAKLCYPFWNLLGVKALRSVCFSSLIGFTVLALFLQSGCTARSDRPELGEVTGTVTLDGKPLVDALLTFVPEKGRSSFGATDEAGFYQLKFTGDADGAVLGQHKVVIESIAASGNHSDPSIERNNAAQAEKIPSRYNTKSELKREVVAGRNAFDFELTSR</sequence>
<dbReference type="AlphaFoldDB" id="A4A089"/>
<protein>
    <recommendedName>
        <fullName evidence="4">Carboxypeptidase regulatory-like domain-containing protein</fullName>
    </recommendedName>
</protein>
<reference evidence="2 3" key="1">
    <citation type="submission" date="2006-02" db="EMBL/GenBank/DDBJ databases">
        <authorList>
            <person name="Amann R."/>
            <person name="Ferriera S."/>
            <person name="Johnson J."/>
            <person name="Kravitz S."/>
            <person name="Halpern A."/>
            <person name="Remington K."/>
            <person name="Beeson K."/>
            <person name="Tran B."/>
            <person name="Rogers Y.-H."/>
            <person name="Friedman R."/>
            <person name="Venter J.C."/>
        </authorList>
    </citation>
    <scope>NUCLEOTIDE SEQUENCE [LARGE SCALE GENOMIC DNA]</scope>
    <source>
        <strain evidence="2 3">DSM 3645</strain>
    </source>
</reference>
<evidence type="ECO:0008006" key="4">
    <source>
        <dbReference type="Google" id="ProtNLM"/>
    </source>
</evidence>
<dbReference type="RefSeq" id="WP_002654840.1">
    <property type="nucleotide sequence ID" value="NZ_CH672377.1"/>
</dbReference>
<evidence type="ECO:0000313" key="3">
    <source>
        <dbReference type="Proteomes" id="UP000004358"/>
    </source>
</evidence>
<evidence type="ECO:0000313" key="2">
    <source>
        <dbReference type="EMBL" id="EAQ77875.1"/>
    </source>
</evidence>
<gene>
    <name evidence="2" type="ORF">DSM3645_06224</name>
</gene>